<dbReference type="PANTHER" id="PTHR13194:SF19">
    <property type="entry name" value="NAD(P)-BINDING ROSSMANN-FOLD SUPERFAMILY PROTEIN"/>
    <property type="match status" value="1"/>
</dbReference>
<feature type="domain" description="NADH:ubiquinone oxidoreductase intermediate-associated protein 30" evidence="2">
    <location>
        <begin position="7"/>
        <end position="157"/>
    </location>
</feature>
<comment type="similarity">
    <text evidence="1">Belongs to the CIA30 family.</text>
</comment>
<evidence type="ECO:0000256" key="1">
    <source>
        <dbReference type="ARBA" id="ARBA00007884"/>
    </source>
</evidence>
<evidence type="ECO:0000259" key="2">
    <source>
        <dbReference type="Pfam" id="PF08547"/>
    </source>
</evidence>
<gene>
    <name evidence="3" type="ORF">SAMN06296241_1419</name>
</gene>
<keyword evidence="4" id="KW-1185">Reference proteome</keyword>
<sequence>MNDLTVFDFSATKDWSGWRVENDVVMGGNSSSKLERSGEGNAVFTGRVSLENNGGFASLQYHFPPKDIEGYKKALLYLKGDGKTWQFRIKSRLEDKASYIYEFTTTGDWQTVEMPLHEMRPVYRGRSLELPNFSSDTIQEVRFLIGNKKEQDFRLEIDRIMLQ</sequence>
<protein>
    <submittedName>
        <fullName evidence="3">Complex I intermediate-associated protein 30 (CIA30)</fullName>
    </submittedName>
</protein>
<reference evidence="4" key="1">
    <citation type="submission" date="2017-09" db="EMBL/GenBank/DDBJ databases">
        <authorList>
            <person name="Varghese N."/>
            <person name="Submissions S."/>
        </authorList>
    </citation>
    <scope>NUCLEOTIDE SEQUENCE [LARGE SCALE GENOMIC DNA]</scope>
    <source>
        <strain evidence="4">CGMCC 1.12641</strain>
    </source>
</reference>
<evidence type="ECO:0000313" key="4">
    <source>
        <dbReference type="Proteomes" id="UP000219193"/>
    </source>
</evidence>
<name>A0A285X3D7_9FLAO</name>
<dbReference type="EMBL" id="OCMF01000001">
    <property type="protein sequence ID" value="SOC79880.1"/>
    <property type="molecule type" value="Genomic_DNA"/>
</dbReference>
<proteinExistence type="inferred from homology"/>
<dbReference type="AlphaFoldDB" id="A0A285X3D7"/>
<dbReference type="PANTHER" id="PTHR13194">
    <property type="entry name" value="COMPLEX I INTERMEDIATE-ASSOCIATED PROTEIN 30"/>
    <property type="match status" value="1"/>
</dbReference>
<dbReference type="Pfam" id="PF08547">
    <property type="entry name" value="CIA30"/>
    <property type="match status" value="1"/>
</dbReference>
<dbReference type="Proteomes" id="UP000219193">
    <property type="component" value="Unassembled WGS sequence"/>
</dbReference>
<dbReference type="InterPro" id="IPR013857">
    <property type="entry name" value="NADH-UbQ_OxRdtase-assoc_prot30"/>
</dbReference>
<accession>A0A285X3D7</accession>
<dbReference type="InterPro" id="IPR008979">
    <property type="entry name" value="Galactose-bd-like_sf"/>
</dbReference>
<dbReference type="InterPro" id="IPR039131">
    <property type="entry name" value="NDUFAF1"/>
</dbReference>
<dbReference type="RefSeq" id="WP_245858898.1">
    <property type="nucleotide sequence ID" value="NZ_OCMF01000001.1"/>
</dbReference>
<dbReference type="SUPFAM" id="SSF49785">
    <property type="entry name" value="Galactose-binding domain-like"/>
    <property type="match status" value="1"/>
</dbReference>
<organism evidence="3 4">
    <name type="scientific">Salinimicrobium sediminis</name>
    <dbReference type="NCBI Taxonomy" id="1343891"/>
    <lineage>
        <taxon>Bacteria</taxon>
        <taxon>Pseudomonadati</taxon>
        <taxon>Bacteroidota</taxon>
        <taxon>Flavobacteriia</taxon>
        <taxon>Flavobacteriales</taxon>
        <taxon>Flavobacteriaceae</taxon>
        <taxon>Salinimicrobium</taxon>
    </lineage>
</organism>
<dbReference type="Gene3D" id="2.60.120.430">
    <property type="entry name" value="Galactose-binding lectin"/>
    <property type="match status" value="1"/>
</dbReference>
<evidence type="ECO:0000313" key="3">
    <source>
        <dbReference type="EMBL" id="SOC79880.1"/>
    </source>
</evidence>